<evidence type="ECO:0000313" key="2">
    <source>
        <dbReference type="EMBL" id="MCD5311361.1"/>
    </source>
</evidence>
<comment type="caution">
    <text evidence="2">The sequence shown here is derived from an EMBL/GenBank/DDBJ whole genome shotgun (WGS) entry which is preliminary data.</text>
</comment>
<dbReference type="Proteomes" id="UP001138997">
    <property type="component" value="Unassembled WGS sequence"/>
</dbReference>
<dbReference type="AlphaFoldDB" id="A0A9X1NDN7"/>
<accession>A0A9X1NDN7</accession>
<evidence type="ECO:0000256" key="1">
    <source>
        <dbReference type="SAM" id="Phobius"/>
    </source>
</evidence>
<sequence length="148" mass="15351">MAEQSRQTRVLTGVAVSGVVVAGLVLAGVMVARGSGTSADEVAGTVERPALVFHEPTPAATAATSFGAGSYIVGRDIELGRYSGGLDREVIANCFWKQTDAEGGDLDNDGKDRPNQVLSLMTEGSHLVVAGENCTFSRLPDQVAVSSR</sequence>
<keyword evidence="1" id="KW-1133">Transmembrane helix</keyword>
<dbReference type="RefSeq" id="WP_231440534.1">
    <property type="nucleotide sequence ID" value="NZ_JAJOMB010000004.1"/>
</dbReference>
<gene>
    <name evidence="2" type="ORF">LR394_10655</name>
</gene>
<dbReference type="EMBL" id="JAJOMB010000004">
    <property type="protein sequence ID" value="MCD5311361.1"/>
    <property type="molecule type" value="Genomic_DNA"/>
</dbReference>
<reference evidence="2" key="1">
    <citation type="submission" date="2021-11" db="EMBL/GenBank/DDBJ databases">
        <title>Streptomyces corallinus and Kineosporia corallina sp. nov., two new coral-derived marine actinobacteria.</title>
        <authorList>
            <person name="Buangrab K."/>
            <person name="Sutthacheep M."/>
            <person name="Yeemin T."/>
            <person name="Harunari E."/>
            <person name="Igarashi Y."/>
            <person name="Sripreechasak P."/>
            <person name="Kanchanasin P."/>
            <person name="Tanasupawat S."/>
            <person name="Phongsopitanun W."/>
        </authorList>
    </citation>
    <scope>NUCLEOTIDE SEQUENCE</scope>
    <source>
        <strain evidence="2">JCM 31032</strain>
    </source>
</reference>
<feature type="transmembrane region" description="Helical" evidence="1">
    <location>
        <begin position="12"/>
        <end position="32"/>
    </location>
</feature>
<keyword evidence="3" id="KW-1185">Reference proteome</keyword>
<name>A0A9X1NDN7_9ACTN</name>
<evidence type="ECO:0000313" key="3">
    <source>
        <dbReference type="Proteomes" id="UP001138997"/>
    </source>
</evidence>
<keyword evidence="1" id="KW-0812">Transmembrane</keyword>
<proteinExistence type="predicted"/>
<organism evidence="2 3">
    <name type="scientific">Kineosporia babensis</name>
    <dbReference type="NCBI Taxonomy" id="499548"/>
    <lineage>
        <taxon>Bacteria</taxon>
        <taxon>Bacillati</taxon>
        <taxon>Actinomycetota</taxon>
        <taxon>Actinomycetes</taxon>
        <taxon>Kineosporiales</taxon>
        <taxon>Kineosporiaceae</taxon>
        <taxon>Kineosporia</taxon>
    </lineage>
</organism>
<keyword evidence="1" id="KW-0472">Membrane</keyword>
<protein>
    <submittedName>
        <fullName evidence="2">Uncharacterized protein</fullName>
    </submittedName>
</protein>